<sequence length="237" mass="25529">MGPQPKIASTAFLISDAARAAMLMSLVGGCALPAGELARIAGVTAQTASSHLSKLLAGGLLALETQGRHRYYRLADAHVALALETLASISPVETVHRTPVSQASRDLQFARCCYDHLAGRLGVAITHGLQAHGFIIEAADKQFSVMPAGVTWFSAMGLELAELKPNRRGLARQCLDWTEREHHLAGPLGVQFMRLMCSKGWLRRSSTSRGVRVTPKGWAELKKQLDIDAGSVTHVRS</sequence>
<dbReference type="CDD" id="cd00090">
    <property type="entry name" value="HTH_ARSR"/>
    <property type="match status" value="1"/>
</dbReference>
<dbReference type="InterPro" id="IPR011991">
    <property type="entry name" value="ArsR-like_HTH"/>
</dbReference>
<dbReference type="GO" id="GO:0032791">
    <property type="term" value="F:lead ion binding"/>
    <property type="evidence" value="ECO:0007669"/>
    <property type="project" value="TreeGrafter"/>
</dbReference>
<accession>A0A2S7EQP6</accession>
<dbReference type="PROSITE" id="PS50987">
    <property type="entry name" value="HTH_ARSR_2"/>
    <property type="match status" value="1"/>
</dbReference>
<protein>
    <submittedName>
        <fullName evidence="2">Transcriptional regulator</fullName>
    </submittedName>
</protein>
<dbReference type="PROSITE" id="PS51257">
    <property type="entry name" value="PROKAR_LIPOPROTEIN"/>
    <property type="match status" value="1"/>
</dbReference>
<dbReference type="InterPro" id="IPR052543">
    <property type="entry name" value="HTH_Metal-responsive_Reg"/>
</dbReference>
<name>A0A2S7EQP6_9XANT</name>
<dbReference type="PANTHER" id="PTHR39168">
    <property type="entry name" value="TRANSCRIPTIONAL REGULATOR-RELATED"/>
    <property type="match status" value="1"/>
</dbReference>
<dbReference type="GO" id="GO:0046686">
    <property type="term" value="P:response to cadmium ion"/>
    <property type="evidence" value="ECO:0007669"/>
    <property type="project" value="TreeGrafter"/>
</dbReference>
<evidence type="ECO:0000313" key="2">
    <source>
        <dbReference type="EMBL" id="PPU95443.1"/>
    </source>
</evidence>
<dbReference type="EMBL" id="MDEG01000028">
    <property type="protein sequence ID" value="PPU95443.1"/>
    <property type="molecule type" value="Genomic_DNA"/>
</dbReference>
<comment type="caution">
    <text evidence="2">The sequence shown here is derived from an EMBL/GenBank/DDBJ whole genome shotgun (WGS) entry which is preliminary data.</text>
</comment>
<dbReference type="GO" id="GO:0097063">
    <property type="term" value="F:cadmium ion sensor activity"/>
    <property type="evidence" value="ECO:0007669"/>
    <property type="project" value="TreeGrafter"/>
</dbReference>
<proteinExistence type="predicted"/>
<gene>
    <name evidence="2" type="ORF">XhyaCFBP1156_18745</name>
</gene>
<dbReference type="Gene3D" id="1.10.10.10">
    <property type="entry name" value="Winged helix-like DNA-binding domain superfamily/Winged helix DNA-binding domain"/>
    <property type="match status" value="1"/>
</dbReference>
<evidence type="ECO:0000259" key="1">
    <source>
        <dbReference type="PROSITE" id="PS50987"/>
    </source>
</evidence>
<keyword evidence="3" id="KW-1185">Reference proteome</keyword>
<dbReference type="GO" id="GO:0003677">
    <property type="term" value="F:DNA binding"/>
    <property type="evidence" value="ECO:0007669"/>
    <property type="project" value="TreeGrafter"/>
</dbReference>
<dbReference type="Proteomes" id="UP000238261">
    <property type="component" value="Unassembled WGS sequence"/>
</dbReference>
<dbReference type="SUPFAM" id="SSF46785">
    <property type="entry name" value="Winged helix' DNA-binding domain"/>
    <property type="match status" value="1"/>
</dbReference>
<dbReference type="GO" id="GO:0003700">
    <property type="term" value="F:DNA-binding transcription factor activity"/>
    <property type="evidence" value="ECO:0007669"/>
    <property type="project" value="InterPro"/>
</dbReference>
<dbReference type="InterPro" id="IPR036388">
    <property type="entry name" value="WH-like_DNA-bd_sf"/>
</dbReference>
<evidence type="ECO:0000313" key="3">
    <source>
        <dbReference type="Proteomes" id="UP000238261"/>
    </source>
</evidence>
<reference evidence="3" key="1">
    <citation type="submission" date="2016-08" db="EMBL/GenBank/DDBJ databases">
        <authorList>
            <person name="Merda D."/>
            <person name="Briand M."/>
            <person name="Taghouti G."/>
            <person name="Carrere S."/>
            <person name="Gouzy J."/>
            <person name="Portier P."/>
            <person name="Jacques M.-A."/>
            <person name="Fischer-Le Saux M."/>
        </authorList>
    </citation>
    <scope>NUCLEOTIDE SEQUENCE [LARGE SCALE GENOMIC DNA]</scope>
    <source>
        <strain evidence="3">CFBP1156</strain>
    </source>
</reference>
<dbReference type="GO" id="GO:0010288">
    <property type="term" value="P:response to lead ion"/>
    <property type="evidence" value="ECO:0007669"/>
    <property type="project" value="TreeGrafter"/>
</dbReference>
<feature type="domain" description="HTH arsR-type" evidence="1">
    <location>
        <begin position="1"/>
        <end position="94"/>
    </location>
</feature>
<dbReference type="PANTHER" id="PTHR39168:SF1">
    <property type="entry name" value="TRANSCRIPTIONAL REGULATORY PROTEIN"/>
    <property type="match status" value="1"/>
</dbReference>
<dbReference type="InterPro" id="IPR001845">
    <property type="entry name" value="HTH_ArsR_DNA-bd_dom"/>
</dbReference>
<organism evidence="2 3">
    <name type="scientific">Xanthomonas hyacinthi</name>
    <dbReference type="NCBI Taxonomy" id="56455"/>
    <lineage>
        <taxon>Bacteria</taxon>
        <taxon>Pseudomonadati</taxon>
        <taxon>Pseudomonadota</taxon>
        <taxon>Gammaproteobacteria</taxon>
        <taxon>Lysobacterales</taxon>
        <taxon>Lysobacteraceae</taxon>
        <taxon>Xanthomonas</taxon>
    </lineage>
</organism>
<dbReference type="SMART" id="SM00418">
    <property type="entry name" value="HTH_ARSR"/>
    <property type="match status" value="1"/>
</dbReference>
<dbReference type="OrthoDB" id="9797716at2"/>
<dbReference type="AlphaFoldDB" id="A0A2S7EQP6"/>
<dbReference type="InterPro" id="IPR036390">
    <property type="entry name" value="WH_DNA-bd_sf"/>
</dbReference>
<dbReference type="Pfam" id="PF12840">
    <property type="entry name" value="HTH_20"/>
    <property type="match status" value="1"/>
</dbReference>